<dbReference type="PANTHER" id="PTHR43000">
    <property type="entry name" value="DTDP-D-GLUCOSE 4,6-DEHYDRATASE-RELATED"/>
    <property type="match status" value="1"/>
</dbReference>
<dbReference type="Pfam" id="PF16363">
    <property type="entry name" value="GDP_Man_Dehyd"/>
    <property type="match status" value="1"/>
</dbReference>
<proteinExistence type="predicted"/>
<dbReference type="HOGENOM" id="CLU_007383_4_0_0"/>
<reference evidence="2" key="1">
    <citation type="journal article" date="2015" name="PeerJ">
        <title>First genomic representation of candidate bacterial phylum KSB3 points to enhanced environmental sensing as a trigger of wastewater bulking.</title>
        <authorList>
            <person name="Sekiguchi Y."/>
            <person name="Ohashi A."/>
            <person name="Parks D.H."/>
            <person name="Yamauchi T."/>
            <person name="Tyson G.W."/>
            <person name="Hugenholtz P."/>
        </authorList>
    </citation>
    <scope>NUCLEOTIDE SEQUENCE [LARGE SCALE GENOMIC DNA]</scope>
</reference>
<dbReference type="InterPro" id="IPR016040">
    <property type="entry name" value="NAD(P)-bd_dom"/>
</dbReference>
<evidence type="ECO:0000313" key="2">
    <source>
        <dbReference type="EMBL" id="GAK61708.1"/>
    </source>
</evidence>
<dbReference type="Proteomes" id="UP000030661">
    <property type="component" value="Unassembled WGS sequence"/>
</dbReference>
<dbReference type="SUPFAM" id="SSF51735">
    <property type="entry name" value="NAD(P)-binding Rossmann-fold domains"/>
    <property type="match status" value="1"/>
</dbReference>
<keyword evidence="3" id="KW-1185">Reference proteome</keyword>
<dbReference type="eggNOG" id="COG0451">
    <property type="taxonomic scope" value="Bacteria"/>
</dbReference>
<dbReference type="Gene3D" id="3.40.50.720">
    <property type="entry name" value="NAD(P)-binding Rossmann-like Domain"/>
    <property type="match status" value="1"/>
</dbReference>
<name>A0A081CAV3_VECG1</name>
<sequence length="326" mass="36980">MKILITGGAGFIGSHLAELYLQQGYQVFVIDDLSTGSIENIEHLKPNPHFHYYLDTITNRQLLRELIDKCHVVVHLAAAVGVQLIVESPVNTIETNIYGTELVLQYASLKRKKVMIASTSEVYGKSMKKQFSEEDDLVLGATTKGRWSYACSKAIDEFLALAYWRERKLPMVVVRLFNTIGPRQTGRYGMVVPRFVRAALKNEPITVYGTGKQTRCFTNVTDVVHVLKLLLEKDQAIGEIFNVGSTEQISIEDLAEKIKTMTNSQSEVVYVPYEQAYAEGFEDMLRRMPDVSKLQRYIGFTPQKSLDITLQEVIDWIRSENGESRE</sequence>
<dbReference type="InterPro" id="IPR036291">
    <property type="entry name" value="NAD(P)-bd_dom_sf"/>
</dbReference>
<dbReference type="GO" id="GO:0033320">
    <property type="term" value="P:UDP-D-xylose biosynthetic process"/>
    <property type="evidence" value="ECO:0007669"/>
    <property type="project" value="UniProtKB-UniPathway"/>
</dbReference>
<dbReference type="UniPathway" id="UPA00796">
    <property type="reaction ID" value="UER00771"/>
</dbReference>
<gene>
    <name evidence="2" type="ORF">U27_02537</name>
</gene>
<evidence type="ECO:0000259" key="1">
    <source>
        <dbReference type="Pfam" id="PF16363"/>
    </source>
</evidence>
<accession>A0A081CAV3</accession>
<dbReference type="STRING" id="1499967.U27_02537"/>
<protein>
    <submittedName>
        <fullName evidence="2">NAD-dependent epimerase/dehydratase</fullName>
    </submittedName>
</protein>
<feature type="domain" description="NAD(P)-binding" evidence="1">
    <location>
        <begin position="4"/>
        <end position="312"/>
    </location>
</feature>
<organism evidence="2">
    <name type="scientific">Vecturithrix granuli</name>
    <dbReference type="NCBI Taxonomy" id="1499967"/>
    <lineage>
        <taxon>Bacteria</taxon>
        <taxon>Candidatus Moduliflexota</taxon>
        <taxon>Candidatus Vecturitrichia</taxon>
        <taxon>Candidatus Vecturitrichales</taxon>
        <taxon>Candidatus Vecturitrichaceae</taxon>
        <taxon>Candidatus Vecturithrix</taxon>
    </lineage>
</organism>
<evidence type="ECO:0000313" key="3">
    <source>
        <dbReference type="Proteomes" id="UP000030661"/>
    </source>
</evidence>
<dbReference type="EMBL" id="DF820482">
    <property type="protein sequence ID" value="GAK61708.1"/>
    <property type="molecule type" value="Genomic_DNA"/>
</dbReference>
<dbReference type="AlphaFoldDB" id="A0A081CAV3"/>